<dbReference type="EMBL" id="CADEBC010000565">
    <property type="protein sequence ID" value="CAB3254584.1"/>
    <property type="molecule type" value="Genomic_DNA"/>
</dbReference>
<comment type="caution">
    <text evidence="2">The sequence shown here is derived from an EMBL/GenBank/DDBJ whole genome shotgun (WGS) entry which is preliminary data.</text>
</comment>
<evidence type="ECO:0000313" key="3">
    <source>
        <dbReference type="Proteomes" id="UP000494106"/>
    </source>
</evidence>
<organism evidence="2 3">
    <name type="scientific">Arctia plantaginis</name>
    <name type="common">Wood tiger moth</name>
    <name type="synonym">Phalaena plantaginis</name>
    <dbReference type="NCBI Taxonomy" id="874455"/>
    <lineage>
        <taxon>Eukaryota</taxon>
        <taxon>Metazoa</taxon>
        <taxon>Ecdysozoa</taxon>
        <taxon>Arthropoda</taxon>
        <taxon>Hexapoda</taxon>
        <taxon>Insecta</taxon>
        <taxon>Pterygota</taxon>
        <taxon>Neoptera</taxon>
        <taxon>Endopterygota</taxon>
        <taxon>Lepidoptera</taxon>
        <taxon>Glossata</taxon>
        <taxon>Ditrysia</taxon>
        <taxon>Noctuoidea</taxon>
        <taxon>Erebidae</taxon>
        <taxon>Arctiinae</taxon>
        <taxon>Arctia</taxon>
    </lineage>
</organism>
<proteinExistence type="predicted"/>
<accession>A0A8S1B4V2</accession>
<feature type="region of interest" description="Disordered" evidence="1">
    <location>
        <begin position="85"/>
        <end position="110"/>
    </location>
</feature>
<reference evidence="2 3" key="1">
    <citation type="submission" date="2020-04" db="EMBL/GenBank/DDBJ databases">
        <authorList>
            <person name="Wallbank WR R."/>
            <person name="Pardo Diaz C."/>
            <person name="Kozak K."/>
            <person name="Martin S."/>
            <person name="Jiggins C."/>
            <person name="Moest M."/>
            <person name="Warren A I."/>
            <person name="Byers J.R.P. K."/>
            <person name="Montejo-Kovacevich G."/>
            <person name="Yen C E."/>
        </authorList>
    </citation>
    <scope>NUCLEOTIDE SEQUENCE [LARGE SCALE GENOMIC DNA]</scope>
</reference>
<evidence type="ECO:0000313" key="2">
    <source>
        <dbReference type="EMBL" id="CAB3254584.1"/>
    </source>
</evidence>
<dbReference type="AlphaFoldDB" id="A0A8S1B4V2"/>
<keyword evidence="3" id="KW-1185">Reference proteome</keyword>
<sequence length="110" mass="13005">MEEMSSEGEDSSDSEFLNKCQQELEQSLINKTITEKKNELEKGSAEKRKDREDDCSVEDDFITVVRRRPKRLVRSKSTEMMNIERVDENKNDEQSEQNTMHEVKKMPINY</sequence>
<dbReference type="Proteomes" id="UP000494106">
    <property type="component" value="Unassembled WGS sequence"/>
</dbReference>
<dbReference type="OrthoDB" id="3039988at2759"/>
<name>A0A8S1B4V2_ARCPL</name>
<gene>
    <name evidence="2" type="ORF">APLA_LOCUS14585</name>
</gene>
<evidence type="ECO:0000256" key="1">
    <source>
        <dbReference type="SAM" id="MobiDB-lite"/>
    </source>
</evidence>
<protein>
    <submittedName>
        <fullName evidence="2">Uncharacterized protein</fullName>
    </submittedName>
</protein>